<dbReference type="SUPFAM" id="SSF55347">
    <property type="entry name" value="Glyceraldehyde-3-phosphate dehydrogenase-like, C-terminal domain"/>
    <property type="match status" value="1"/>
</dbReference>
<evidence type="ECO:0000259" key="2">
    <source>
        <dbReference type="Pfam" id="PF01408"/>
    </source>
</evidence>
<dbReference type="Gene3D" id="3.40.50.720">
    <property type="entry name" value="NAD(P)-binding Rossmann-like Domain"/>
    <property type="match status" value="1"/>
</dbReference>
<sequence length="335" mass="37971">MKEKVNIGIVGCGAHAQIAHIPIFKKNKDCNLLAICDTDVRKLDSLSLKYNIPKRYQDFQEILEDREIEAVVIATPNYLHAPMTISAIKYGKDVLCENPMAINFREAKEVFNVLQNSKRKFSLALTARFRPDVQTLKKFIKEGELGDIYYLKAGWLIGTSEWVLPDWRLDVLKSGGGAFLTMGTQILGIVTYFLEEKEPSTIFASVHKKEPIAEVEDTGMCIINFTDGTLLTIEVSWSLLFEKDFLYCNIFGKKGAALLNPLKIQKELHNELVNVTPSIMPKNLYRIASELQAQFFIDSIRKNTQPPFGIEDGLLISRVTDAFYESARKQKLVKI</sequence>
<gene>
    <name evidence="4" type="ORF">ENV60_00370</name>
</gene>
<dbReference type="Pfam" id="PF22725">
    <property type="entry name" value="GFO_IDH_MocA_C3"/>
    <property type="match status" value="1"/>
</dbReference>
<evidence type="ECO:0000259" key="3">
    <source>
        <dbReference type="Pfam" id="PF22725"/>
    </source>
</evidence>
<dbReference type="GO" id="GO:0000166">
    <property type="term" value="F:nucleotide binding"/>
    <property type="evidence" value="ECO:0007669"/>
    <property type="project" value="InterPro"/>
</dbReference>
<keyword evidence="1" id="KW-0560">Oxidoreductase</keyword>
<proteinExistence type="predicted"/>
<dbReference type="InterPro" id="IPR000683">
    <property type="entry name" value="Gfo/Idh/MocA-like_OxRdtase_N"/>
</dbReference>
<dbReference type="InterPro" id="IPR036291">
    <property type="entry name" value="NAD(P)-bd_dom_sf"/>
</dbReference>
<accession>A0A7C4XTB2</accession>
<dbReference type="EMBL" id="DTGZ01000007">
    <property type="protein sequence ID" value="HGV96739.1"/>
    <property type="molecule type" value="Genomic_DNA"/>
</dbReference>
<dbReference type="PANTHER" id="PTHR43818:SF11">
    <property type="entry name" value="BCDNA.GH03377"/>
    <property type="match status" value="1"/>
</dbReference>
<dbReference type="InterPro" id="IPR050463">
    <property type="entry name" value="Gfo/Idh/MocA_oxidrdct_glycsds"/>
</dbReference>
<dbReference type="InterPro" id="IPR055170">
    <property type="entry name" value="GFO_IDH_MocA-like_dom"/>
</dbReference>
<evidence type="ECO:0000313" key="4">
    <source>
        <dbReference type="EMBL" id="HGV96739.1"/>
    </source>
</evidence>
<dbReference type="GO" id="GO:0016491">
    <property type="term" value="F:oxidoreductase activity"/>
    <property type="evidence" value="ECO:0007669"/>
    <property type="project" value="UniProtKB-KW"/>
</dbReference>
<organism evidence="4">
    <name type="scientific">candidate division WOR-3 bacterium</name>
    <dbReference type="NCBI Taxonomy" id="2052148"/>
    <lineage>
        <taxon>Bacteria</taxon>
        <taxon>Bacteria division WOR-3</taxon>
    </lineage>
</organism>
<comment type="caution">
    <text evidence="4">The sequence shown here is derived from an EMBL/GenBank/DDBJ whole genome shotgun (WGS) entry which is preliminary data.</text>
</comment>
<dbReference type="Pfam" id="PF01408">
    <property type="entry name" value="GFO_IDH_MocA"/>
    <property type="match status" value="1"/>
</dbReference>
<feature type="domain" description="GFO/IDH/MocA-like oxidoreductase" evidence="3">
    <location>
        <begin position="133"/>
        <end position="256"/>
    </location>
</feature>
<evidence type="ECO:0000256" key="1">
    <source>
        <dbReference type="ARBA" id="ARBA00023002"/>
    </source>
</evidence>
<dbReference type="PANTHER" id="PTHR43818">
    <property type="entry name" value="BCDNA.GH03377"/>
    <property type="match status" value="1"/>
</dbReference>
<dbReference type="AlphaFoldDB" id="A0A7C4XTB2"/>
<reference evidence="4" key="1">
    <citation type="journal article" date="2020" name="mSystems">
        <title>Genome- and Community-Level Interaction Insights into Carbon Utilization and Element Cycling Functions of Hydrothermarchaeota in Hydrothermal Sediment.</title>
        <authorList>
            <person name="Zhou Z."/>
            <person name="Liu Y."/>
            <person name="Xu W."/>
            <person name="Pan J."/>
            <person name="Luo Z.H."/>
            <person name="Li M."/>
        </authorList>
    </citation>
    <scope>NUCLEOTIDE SEQUENCE [LARGE SCALE GENOMIC DNA]</scope>
    <source>
        <strain evidence="4">SpSt-774</strain>
    </source>
</reference>
<dbReference type="SUPFAM" id="SSF51735">
    <property type="entry name" value="NAD(P)-binding Rossmann-fold domains"/>
    <property type="match status" value="1"/>
</dbReference>
<feature type="domain" description="Gfo/Idh/MocA-like oxidoreductase N-terminal" evidence="2">
    <location>
        <begin position="5"/>
        <end position="122"/>
    </location>
</feature>
<dbReference type="Gene3D" id="3.30.360.10">
    <property type="entry name" value="Dihydrodipicolinate Reductase, domain 2"/>
    <property type="match status" value="1"/>
</dbReference>
<protein>
    <submittedName>
        <fullName evidence="4">Gfo/Idh/MocA family oxidoreductase</fullName>
    </submittedName>
</protein>
<name>A0A7C4XTB2_UNCW3</name>